<dbReference type="Proteomes" id="UP000279259">
    <property type="component" value="Unassembled WGS sequence"/>
</dbReference>
<dbReference type="OrthoDB" id="2152029at2759"/>
<dbReference type="GO" id="GO:0016787">
    <property type="term" value="F:hydrolase activity"/>
    <property type="evidence" value="ECO:0007669"/>
    <property type="project" value="UniProtKB-KW"/>
</dbReference>
<proteinExistence type="predicted"/>
<organism evidence="4 5">
    <name type="scientific">Saitozyma podzolica</name>
    <dbReference type="NCBI Taxonomy" id="1890683"/>
    <lineage>
        <taxon>Eukaryota</taxon>
        <taxon>Fungi</taxon>
        <taxon>Dikarya</taxon>
        <taxon>Basidiomycota</taxon>
        <taxon>Agaricomycotina</taxon>
        <taxon>Tremellomycetes</taxon>
        <taxon>Tremellales</taxon>
        <taxon>Trimorphomycetaceae</taxon>
        <taxon>Saitozyma</taxon>
    </lineage>
</organism>
<evidence type="ECO:0000313" key="5">
    <source>
        <dbReference type="Proteomes" id="UP000279259"/>
    </source>
</evidence>
<name>A0A427YJW8_9TREE</name>
<dbReference type="InterPro" id="IPR013094">
    <property type="entry name" value="AB_hydrolase_3"/>
</dbReference>
<feature type="region of interest" description="Disordered" evidence="2">
    <location>
        <begin position="503"/>
        <end position="559"/>
    </location>
</feature>
<feature type="domain" description="Alpha/beta hydrolase fold-3" evidence="3">
    <location>
        <begin position="168"/>
        <end position="283"/>
    </location>
</feature>
<evidence type="ECO:0000256" key="2">
    <source>
        <dbReference type="SAM" id="MobiDB-lite"/>
    </source>
</evidence>
<evidence type="ECO:0000259" key="3">
    <source>
        <dbReference type="Pfam" id="PF07859"/>
    </source>
</evidence>
<sequence length="559" mass="61649">MVDHGSTASQLTHEKWGELTSEAIFAVAPYGIRSSAGFTSSSSSCSASSFWSQLGLCCTSQGAIAPERRGRCSVASGSDGVDASAPSSLAARLTTSAENFRWTCLTHSHPVTIPPAPLKYLRGHPAETLAQLHASRGKWHPHLVHRIHRDRPGAWGPRARRPGQPVALHFHGGGYLCGTAAESDTTSNIPKSLVEYSPVHHVLSVDYRLAPAAPWPLPLLDAISAYHYLVHHERVPERDIVVGGDSAGGHLAIALTRYLRDEGRALGLTGPRGLVVMSPWVDVGFTNAWGEGMYHNADSDTSFPPTYIIYGGAERLARSIEIFWTRLRLARKAEASLGRRPVLVDRIVQCPDAVHDFMIFPWMSEEAAEMYEGLDTWLRELLAGSAEEDDNDEVAGSPEEMRSPDWKDIALKRRVSRRMSRASLRVEKSPLMGPTKDEHGVMRLMTDMRSEGMSYIDLPPLDLDNLPLPMADAAREWITPFTAQLEPGEWDWEQRGRSWYELPDEAEPNENVSGSRSGTGSVSSDEDIYDSPDDLEDLDLGEPALEFDGEVPVEDRKTR</sequence>
<dbReference type="PANTHER" id="PTHR48081:SF26">
    <property type="entry name" value="ALPHA_BETA HYDROLASE FOLD-3 DOMAIN-CONTAINING PROTEIN"/>
    <property type="match status" value="1"/>
</dbReference>
<feature type="compositionally biased region" description="Acidic residues" evidence="2">
    <location>
        <begin position="524"/>
        <end position="552"/>
    </location>
</feature>
<dbReference type="Pfam" id="PF07859">
    <property type="entry name" value="Abhydrolase_3"/>
    <property type="match status" value="1"/>
</dbReference>
<gene>
    <name evidence="4" type="ORF">EHS25_009687</name>
</gene>
<dbReference type="STRING" id="1890683.A0A427YJW8"/>
<dbReference type="InterPro" id="IPR050300">
    <property type="entry name" value="GDXG_lipolytic_enzyme"/>
</dbReference>
<dbReference type="SUPFAM" id="SSF53474">
    <property type="entry name" value="alpha/beta-Hydrolases"/>
    <property type="match status" value="1"/>
</dbReference>
<evidence type="ECO:0000256" key="1">
    <source>
        <dbReference type="ARBA" id="ARBA00022801"/>
    </source>
</evidence>
<feature type="compositionally biased region" description="Low complexity" evidence="2">
    <location>
        <begin position="512"/>
        <end position="523"/>
    </location>
</feature>
<dbReference type="InterPro" id="IPR029058">
    <property type="entry name" value="AB_hydrolase_fold"/>
</dbReference>
<dbReference type="AlphaFoldDB" id="A0A427YJW8"/>
<dbReference type="PANTHER" id="PTHR48081">
    <property type="entry name" value="AB HYDROLASE SUPERFAMILY PROTEIN C4A8.06C"/>
    <property type="match status" value="1"/>
</dbReference>
<keyword evidence="1" id="KW-0378">Hydrolase</keyword>
<dbReference type="Gene3D" id="3.40.50.1820">
    <property type="entry name" value="alpha/beta hydrolase"/>
    <property type="match status" value="1"/>
</dbReference>
<reference evidence="4 5" key="1">
    <citation type="submission" date="2018-11" db="EMBL/GenBank/DDBJ databases">
        <title>Genome sequence of Saitozyma podzolica DSM 27192.</title>
        <authorList>
            <person name="Aliyu H."/>
            <person name="Gorte O."/>
            <person name="Ochsenreither K."/>
        </authorList>
    </citation>
    <scope>NUCLEOTIDE SEQUENCE [LARGE SCALE GENOMIC DNA]</scope>
    <source>
        <strain evidence="4 5">DSM 27192</strain>
    </source>
</reference>
<comment type="caution">
    <text evidence="4">The sequence shown here is derived from an EMBL/GenBank/DDBJ whole genome shotgun (WGS) entry which is preliminary data.</text>
</comment>
<protein>
    <recommendedName>
        <fullName evidence="3">Alpha/beta hydrolase fold-3 domain-containing protein</fullName>
    </recommendedName>
</protein>
<evidence type="ECO:0000313" key="4">
    <source>
        <dbReference type="EMBL" id="RSH91388.1"/>
    </source>
</evidence>
<dbReference type="EMBL" id="RSCD01000008">
    <property type="protein sequence ID" value="RSH91388.1"/>
    <property type="molecule type" value="Genomic_DNA"/>
</dbReference>
<accession>A0A427YJW8</accession>
<keyword evidence="5" id="KW-1185">Reference proteome</keyword>